<reference evidence="1 2" key="1">
    <citation type="journal article" date="2021" name="Elife">
        <title>Chloroplast acquisition without the gene transfer in kleptoplastic sea slugs, Plakobranchus ocellatus.</title>
        <authorList>
            <person name="Maeda T."/>
            <person name="Takahashi S."/>
            <person name="Yoshida T."/>
            <person name="Shimamura S."/>
            <person name="Takaki Y."/>
            <person name="Nagai Y."/>
            <person name="Toyoda A."/>
            <person name="Suzuki Y."/>
            <person name="Arimoto A."/>
            <person name="Ishii H."/>
            <person name="Satoh N."/>
            <person name="Nishiyama T."/>
            <person name="Hasebe M."/>
            <person name="Maruyama T."/>
            <person name="Minagawa J."/>
            <person name="Obokata J."/>
            <person name="Shigenobu S."/>
        </authorList>
    </citation>
    <scope>NUCLEOTIDE SEQUENCE [LARGE SCALE GENOMIC DNA]</scope>
</reference>
<comment type="caution">
    <text evidence="1">The sequence shown here is derived from an EMBL/GenBank/DDBJ whole genome shotgun (WGS) entry which is preliminary data.</text>
</comment>
<keyword evidence="1" id="KW-0695">RNA-directed DNA polymerase</keyword>
<evidence type="ECO:0000313" key="1">
    <source>
        <dbReference type="EMBL" id="GFR89479.1"/>
    </source>
</evidence>
<name>A0AAV4GVE4_9GAST</name>
<proteinExistence type="predicted"/>
<dbReference type="Proteomes" id="UP000762676">
    <property type="component" value="Unassembled WGS sequence"/>
</dbReference>
<accession>A0AAV4GVE4</accession>
<organism evidence="1 2">
    <name type="scientific">Elysia marginata</name>
    <dbReference type="NCBI Taxonomy" id="1093978"/>
    <lineage>
        <taxon>Eukaryota</taxon>
        <taxon>Metazoa</taxon>
        <taxon>Spiralia</taxon>
        <taxon>Lophotrochozoa</taxon>
        <taxon>Mollusca</taxon>
        <taxon>Gastropoda</taxon>
        <taxon>Heterobranchia</taxon>
        <taxon>Euthyneura</taxon>
        <taxon>Panpulmonata</taxon>
        <taxon>Sacoglossa</taxon>
        <taxon>Placobranchoidea</taxon>
        <taxon>Plakobranchidae</taxon>
        <taxon>Elysia</taxon>
    </lineage>
</organism>
<dbReference type="GO" id="GO:0003964">
    <property type="term" value="F:RNA-directed DNA polymerase activity"/>
    <property type="evidence" value="ECO:0007669"/>
    <property type="project" value="UniProtKB-KW"/>
</dbReference>
<keyword evidence="1" id="KW-0808">Transferase</keyword>
<keyword evidence="1" id="KW-0548">Nucleotidyltransferase</keyword>
<dbReference type="EMBL" id="BMAT01008630">
    <property type="protein sequence ID" value="GFR89479.1"/>
    <property type="molecule type" value="Genomic_DNA"/>
</dbReference>
<gene>
    <name evidence="1" type="ORF">ElyMa_004279700</name>
</gene>
<evidence type="ECO:0000313" key="2">
    <source>
        <dbReference type="Proteomes" id="UP000762676"/>
    </source>
</evidence>
<dbReference type="AlphaFoldDB" id="A0AAV4GVE4"/>
<sequence>MIDAPAEVSGIETRSVELCGELINITSSVRTLGEHLDSNLSIEQHILQLRKTCFLELRRIAQMKQ</sequence>
<keyword evidence="2" id="KW-1185">Reference proteome</keyword>
<protein>
    <submittedName>
        <fullName evidence="1">Reverse transcriptase-like protein</fullName>
    </submittedName>
</protein>